<dbReference type="RefSeq" id="WP_283077164.1">
    <property type="nucleotide sequence ID" value="NZ_CP121671.1"/>
</dbReference>
<keyword evidence="3" id="KW-0804">Transcription</keyword>
<keyword evidence="2 4" id="KW-0238">DNA-binding</keyword>
<dbReference type="Proteomes" id="UP001221597">
    <property type="component" value="Chromosome"/>
</dbReference>
<name>A0ABY8IYA5_9BACI</name>
<evidence type="ECO:0000256" key="4">
    <source>
        <dbReference type="PROSITE-ProRule" id="PRU00335"/>
    </source>
</evidence>
<proteinExistence type="predicted"/>
<dbReference type="InterPro" id="IPR009057">
    <property type="entry name" value="Homeodomain-like_sf"/>
</dbReference>
<evidence type="ECO:0000259" key="5">
    <source>
        <dbReference type="PROSITE" id="PS50977"/>
    </source>
</evidence>
<gene>
    <name evidence="6" type="ORF">P9989_01945</name>
</gene>
<dbReference type="EMBL" id="CP121671">
    <property type="protein sequence ID" value="WFT75195.1"/>
    <property type="molecule type" value="Genomic_DNA"/>
</dbReference>
<dbReference type="Pfam" id="PF00440">
    <property type="entry name" value="TetR_N"/>
    <property type="match status" value="1"/>
</dbReference>
<dbReference type="PANTHER" id="PTHR47506">
    <property type="entry name" value="TRANSCRIPTIONAL REGULATORY PROTEIN"/>
    <property type="match status" value="1"/>
</dbReference>
<dbReference type="PANTHER" id="PTHR47506:SF1">
    <property type="entry name" value="HTH-TYPE TRANSCRIPTIONAL REGULATOR YJDC"/>
    <property type="match status" value="1"/>
</dbReference>
<organism evidence="6 7">
    <name type="scientific">Halobacillus naozhouensis</name>
    <dbReference type="NCBI Taxonomy" id="554880"/>
    <lineage>
        <taxon>Bacteria</taxon>
        <taxon>Bacillati</taxon>
        <taxon>Bacillota</taxon>
        <taxon>Bacilli</taxon>
        <taxon>Bacillales</taxon>
        <taxon>Bacillaceae</taxon>
        <taxon>Halobacillus</taxon>
    </lineage>
</organism>
<dbReference type="Pfam" id="PF17924">
    <property type="entry name" value="TetR_C_19"/>
    <property type="match status" value="1"/>
</dbReference>
<dbReference type="SUPFAM" id="SSF46689">
    <property type="entry name" value="Homeodomain-like"/>
    <property type="match status" value="1"/>
</dbReference>
<feature type="DNA-binding region" description="H-T-H motif" evidence="4">
    <location>
        <begin position="34"/>
        <end position="53"/>
    </location>
</feature>
<evidence type="ECO:0000313" key="6">
    <source>
        <dbReference type="EMBL" id="WFT75195.1"/>
    </source>
</evidence>
<dbReference type="PROSITE" id="PS50977">
    <property type="entry name" value="HTH_TETR_2"/>
    <property type="match status" value="1"/>
</dbReference>
<evidence type="ECO:0000256" key="1">
    <source>
        <dbReference type="ARBA" id="ARBA00023015"/>
    </source>
</evidence>
<evidence type="ECO:0000313" key="7">
    <source>
        <dbReference type="Proteomes" id="UP001221597"/>
    </source>
</evidence>
<keyword evidence="7" id="KW-1185">Reference proteome</keyword>
<dbReference type="Gene3D" id="1.10.357.10">
    <property type="entry name" value="Tetracycline Repressor, domain 2"/>
    <property type="match status" value="1"/>
</dbReference>
<accession>A0ABY8IYA5</accession>
<sequence length="203" mass="23950">MPKQTFYNLKGEKRQALLDAAKKEFSRVSFYDASISNIVKTAKIPRGSFYQYFEDKEDIFFYLLNEDAKRRHEHFITFLKKYDGDIFATMIAIFQVSLEYSQDQGKNDFIRNAFLNMNYKIENTFAKFLTDETVNNRYEEIFQLVSTKKLNVSSEEELFHLLEIIVAVTFHNLVQSYAKELPIEKAIENYTAELNLLKKGLLR</sequence>
<protein>
    <submittedName>
        <fullName evidence="6">TetR family transcriptional regulator</fullName>
    </submittedName>
</protein>
<evidence type="ECO:0000256" key="3">
    <source>
        <dbReference type="ARBA" id="ARBA00023163"/>
    </source>
</evidence>
<evidence type="ECO:0000256" key="2">
    <source>
        <dbReference type="ARBA" id="ARBA00023125"/>
    </source>
</evidence>
<keyword evidence="1" id="KW-0805">Transcription regulation</keyword>
<dbReference type="PRINTS" id="PR00455">
    <property type="entry name" value="HTHTETR"/>
</dbReference>
<reference evidence="6 7" key="1">
    <citation type="submission" date="2023-04" db="EMBL/GenBank/DDBJ databases">
        <title>Genome sequence of Halobacillus naozhouensis KACC 21980.</title>
        <authorList>
            <person name="Kim S."/>
            <person name="Heo J."/>
            <person name="Kwon S.-W."/>
        </authorList>
    </citation>
    <scope>NUCLEOTIDE SEQUENCE [LARGE SCALE GENOMIC DNA]</scope>
    <source>
        <strain evidence="6 7">KCTC 13234</strain>
    </source>
</reference>
<feature type="domain" description="HTH tetR-type" evidence="5">
    <location>
        <begin position="11"/>
        <end position="71"/>
    </location>
</feature>
<dbReference type="InterPro" id="IPR001647">
    <property type="entry name" value="HTH_TetR"/>
</dbReference>